<evidence type="ECO:0000256" key="1">
    <source>
        <dbReference type="ARBA" id="ARBA00022722"/>
    </source>
</evidence>
<dbReference type="InterPro" id="IPR037057">
    <property type="entry name" value="DNA_rep_MutH/T2_RE_sf"/>
</dbReference>
<dbReference type="GO" id="GO:0004519">
    <property type="term" value="F:endonuclease activity"/>
    <property type="evidence" value="ECO:0007669"/>
    <property type="project" value="UniProtKB-KW"/>
</dbReference>
<dbReference type="InterPro" id="IPR011337">
    <property type="entry name" value="DNA_rep_MutH/RE_typeII_Sau3AI"/>
</dbReference>
<dbReference type="GO" id="GO:0003677">
    <property type="term" value="F:DNA binding"/>
    <property type="evidence" value="ECO:0007669"/>
    <property type="project" value="InterPro"/>
</dbReference>
<dbReference type="KEGG" id="halx:M0R89_04405"/>
<evidence type="ECO:0000256" key="2">
    <source>
        <dbReference type="ARBA" id="ARBA00022759"/>
    </source>
</evidence>
<sequence>MTGLTNGVTASREEILQATNRLLGKTFGDIDAEINGMADDERARSKHGVANVIEEGYFDIAINNDARPDFTDEGIELKVTPLRRTGGNELLRPKERLVLCMCDYTEIAEADHWTEVPALQKKLSSVLIIWYIHIVGQDRATYPIVWWDLWEPMDDPRWREQLQEDFEICKEKVMNGETPSEKHTTLLGTCPKHSGGYDHEDPASSPRHARVSSDAHPILDYAEKRGWSIGMGGAMEIFQEATGLQKASRGRASGIEIEELWGEAQKKAPHDVRRFSESFPEL</sequence>
<dbReference type="Pfam" id="PF02976">
    <property type="entry name" value="MutH"/>
    <property type="match status" value="1"/>
</dbReference>
<dbReference type="Gene3D" id="3.40.600.10">
    <property type="entry name" value="DNA mismatch repair MutH/Restriction endonuclease, type II"/>
    <property type="match status" value="1"/>
</dbReference>
<dbReference type="InterPro" id="IPR011335">
    <property type="entry name" value="Restrct_endonuc-II-like"/>
</dbReference>
<accession>A0A8U0HX57</accession>
<dbReference type="GeneID" id="72184414"/>
<name>A0A8U0HX57_9EURY</name>
<dbReference type="CDD" id="cd22356">
    <property type="entry name" value="Sau3AI_N-like"/>
    <property type="match status" value="1"/>
</dbReference>
<feature type="region of interest" description="Disordered" evidence="4">
    <location>
        <begin position="190"/>
        <end position="212"/>
    </location>
</feature>
<keyword evidence="2" id="KW-0255">Endonuclease</keyword>
<gene>
    <name evidence="6" type="ORF">M0R89_04405</name>
</gene>
<evidence type="ECO:0000259" key="5">
    <source>
        <dbReference type="SMART" id="SM00927"/>
    </source>
</evidence>
<keyword evidence="3" id="KW-0378">Hydrolase</keyword>
<dbReference type="SMART" id="SM00927">
    <property type="entry name" value="MutH"/>
    <property type="match status" value="1"/>
</dbReference>
<evidence type="ECO:0000313" key="7">
    <source>
        <dbReference type="Proteomes" id="UP000830729"/>
    </source>
</evidence>
<feature type="domain" description="DNA mismatch repair MutH/Type II restriction enzyme Sau3AI" evidence="5">
    <location>
        <begin position="60"/>
        <end position="165"/>
    </location>
</feature>
<dbReference type="RefSeq" id="WP_248651353.1">
    <property type="nucleotide sequence ID" value="NZ_CP096659.1"/>
</dbReference>
<evidence type="ECO:0000313" key="6">
    <source>
        <dbReference type="EMBL" id="UPV75311.1"/>
    </source>
</evidence>
<evidence type="ECO:0000256" key="3">
    <source>
        <dbReference type="ARBA" id="ARBA00022801"/>
    </source>
</evidence>
<dbReference type="SUPFAM" id="SSF52980">
    <property type="entry name" value="Restriction endonuclease-like"/>
    <property type="match status" value="1"/>
</dbReference>
<protein>
    <recommendedName>
        <fullName evidence="5">DNA mismatch repair MutH/Type II restriction enzyme Sau3AI domain-containing protein</fullName>
    </recommendedName>
</protein>
<evidence type="ECO:0000256" key="4">
    <source>
        <dbReference type="SAM" id="MobiDB-lite"/>
    </source>
</evidence>
<reference evidence="6 7" key="1">
    <citation type="submission" date="2022-04" db="EMBL/GenBank/DDBJ databases">
        <title>Diverse halophilic archaea isolated from saline environments.</title>
        <authorList>
            <person name="Cui H.-L."/>
        </authorList>
    </citation>
    <scope>NUCLEOTIDE SEQUENCE [LARGE SCALE GENOMIC DNA]</scope>
    <source>
        <strain evidence="6 7">XZYJT49</strain>
    </source>
</reference>
<organism evidence="6 7">
    <name type="scientific">Halorussus limi</name>
    <dbReference type="NCBI Taxonomy" id="2938695"/>
    <lineage>
        <taxon>Archaea</taxon>
        <taxon>Methanobacteriati</taxon>
        <taxon>Methanobacteriota</taxon>
        <taxon>Stenosarchaea group</taxon>
        <taxon>Halobacteria</taxon>
        <taxon>Halobacteriales</taxon>
        <taxon>Haladaptataceae</taxon>
        <taxon>Halorussus</taxon>
    </lineage>
</organism>
<proteinExistence type="predicted"/>
<keyword evidence="7" id="KW-1185">Reference proteome</keyword>
<dbReference type="GO" id="GO:0016787">
    <property type="term" value="F:hydrolase activity"/>
    <property type="evidence" value="ECO:0007669"/>
    <property type="project" value="UniProtKB-KW"/>
</dbReference>
<dbReference type="EMBL" id="CP096659">
    <property type="protein sequence ID" value="UPV75311.1"/>
    <property type="molecule type" value="Genomic_DNA"/>
</dbReference>
<dbReference type="Proteomes" id="UP000830729">
    <property type="component" value="Chromosome"/>
</dbReference>
<keyword evidence="1" id="KW-0540">Nuclease</keyword>
<dbReference type="AlphaFoldDB" id="A0A8U0HX57"/>